<evidence type="ECO:0000256" key="7">
    <source>
        <dbReference type="SAM" id="MobiDB-lite"/>
    </source>
</evidence>
<dbReference type="Gene3D" id="3.20.20.100">
    <property type="entry name" value="NADP-dependent oxidoreductase domain"/>
    <property type="match status" value="1"/>
</dbReference>
<accession>A0A177AM83</accession>
<evidence type="ECO:0000256" key="5">
    <source>
        <dbReference type="PIRSR" id="PIRSR000097-2"/>
    </source>
</evidence>
<dbReference type="OrthoDB" id="416253at2759"/>
<sequence>MNSTTASYNPSHEGNTSADSPKEVQGVPILTLNDGHKIPMLGYGTGTAQSLVGNTGNDLHESLVATILMAIRAGYHHLDGAEYYGNERELGEAIKQSGLPRSTFFVTTKISGTKPTDTEASITSSLEKLGLDYVDLYLIHAPFFASTDAELQAKWAEFEAVQASGRARSIGVSNFLQSHLEAILKTAKVVPAVNQIEYHPYLQHQGLVEFNQEHGIATVAFSPLAALLHARPGPMDRYYSNLAAKYGVTEAEVALRWVVDQGLVVLTTSSKEDRLKGYLANIGRWKLTPREVDNIKEIGREKHYRGFWTNKFAADDRL</sequence>
<dbReference type="SUPFAM" id="SSF51430">
    <property type="entry name" value="NAD(P)-linked oxidoreductase"/>
    <property type="match status" value="1"/>
</dbReference>
<dbReference type="GO" id="GO:0016616">
    <property type="term" value="F:oxidoreductase activity, acting on the CH-OH group of donors, NAD or NADP as acceptor"/>
    <property type="evidence" value="ECO:0007669"/>
    <property type="project" value="UniProtKB-ARBA"/>
</dbReference>
<dbReference type="InterPro" id="IPR018170">
    <property type="entry name" value="Aldo/ket_reductase_CS"/>
</dbReference>
<dbReference type="PROSITE" id="PS00062">
    <property type="entry name" value="ALDOKETO_REDUCTASE_2"/>
    <property type="match status" value="1"/>
</dbReference>
<dbReference type="EMBL" id="KV441387">
    <property type="protein sequence ID" value="OAF62431.1"/>
    <property type="molecule type" value="Genomic_DNA"/>
</dbReference>
<evidence type="ECO:0000256" key="1">
    <source>
        <dbReference type="ARBA" id="ARBA00007905"/>
    </source>
</evidence>
<evidence type="ECO:0000256" key="3">
    <source>
        <dbReference type="ARBA" id="ARBA00023002"/>
    </source>
</evidence>
<keyword evidence="2" id="KW-0521">NADP</keyword>
<dbReference type="Pfam" id="PF00248">
    <property type="entry name" value="Aldo_ket_red"/>
    <property type="match status" value="1"/>
</dbReference>
<evidence type="ECO:0000313" key="9">
    <source>
        <dbReference type="EMBL" id="OAF62431.1"/>
    </source>
</evidence>
<reference evidence="9" key="1">
    <citation type="submission" date="2016-03" db="EMBL/GenBank/DDBJ databases">
        <title>Updated assembly of Pseudogymnoascus destructans, the fungus causing white-nose syndrome of bats.</title>
        <authorList>
            <person name="Palmer J.M."/>
            <person name="Drees K.P."/>
            <person name="Foster J.T."/>
            <person name="Lindner D.L."/>
        </authorList>
    </citation>
    <scope>NUCLEOTIDE SEQUENCE [LARGE SCALE GENOMIC DNA]</scope>
    <source>
        <strain evidence="9">20631-21</strain>
    </source>
</reference>
<feature type="site" description="Lowers pKa of active site Tyr" evidence="6">
    <location>
        <position position="109"/>
    </location>
</feature>
<evidence type="ECO:0000256" key="4">
    <source>
        <dbReference type="PIRSR" id="PIRSR000097-1"/>
    </source>
</evidence>
<dbReference type="InterPro" id="IPR023210">
    <property type="entry name" value="NADP_OxRdtase_dom"/>
</dbReference>
<dbReference type="PANTHER" id="PTHR43827">
    <property type="entry name" value="2,5-DIKETO-D-GLUCONIC ACID REDUCTASE"/>
    <property type="match status" value="1"/>
</dbReference>
<evidence type="ECO:0000256" key="2">
    <source>
        <dbReference type="ARBA" id="ARBA00022857"/>
    </source>
</evidence>
<dbReference type="CDD" id="cd19120">
    <property type="entry name" value="AKR_AKR3C2-3"/>
    <property type="match status" value="1"/>
</dbReference>
<dbReference type="InterPro" id="IPR020471">
    <property type="entry name" value="AKR"/>
</dbReference>
<dbReference type="Proteomes" id="UP000077154">
    <property type="component" value="Unassembled WGS sequence"/>
</dbReference>
<dbReference type="VEuPathDB" id="FungiDB:GMDG_03501"/>
<dbReference type="InterPro" id="IPR044494">
    <property type="entry name" value="AKR3C2/3"/>
</dbReference>
<dbReference type="GO" id="GO:0016652">
    <property type="term" value="F:oxidoreductase activity, acting on NAD(P)H as acceptor"/>
    <property type="evidence" value="ECO:0007669"/>
    <property type="project" value="InterPro"/>
</dbReference>
<feature type="compositionally biased region" description="Polar residues" evidence="7">
    <location>
        <begin position="1"/>
        <end position="19"/>
    </location>
</feature>
<proteinExistence type="inferred from homology"/>
<feature type="binding site" evidence="5">
    <location>
        <position position="140"/>
    </location>
    <ligand>
        <name>substrate</name>
    </ligand>
</feature>
<dbReference type="AlphaFoldDB" id="A0A177AM83"/>
<comment type="similarity">
    <text evidence="1">Belongs to the aldo/keto reductase family.</text>
</comment>
<name>A0A177AM83_9PEZI</name>
<evidence type="ECO:0000256" key="6">
    <source>
        <dbReference type="PIRSR" id="PIRSR000097-3"/>
    </source>
</evidence>
<dbReference type="FunFam" id="3.20.20.100:FF:000002">
    <property type="entry name" value="2,5-diketo-D-gluconic acid reductase A"/>
    <property type="match status" value="1"/>
</dbReference>
<dbReference type="PIRSF" id="PIRSF000097">
    <property type="entry name" value="AKR"/>
    <property type="match status" value="1"/>
</dbReference>
<dbReference type="eggNOG" id="KOG1577">
    <property type="taxonomic scope" value="Eukaryota"/>
</dbReference>
<dbReference type="PRINTS" id="PR00069">
    <property type="entry name" value="ALDKETRDTASE"/>
</dbReference>
<dbReference type="GeneID" id="36283831"/>
<evidence type="ECO:0000259" key="8">
    <source>
        <dbReference type="Pfam" id="PF00248"/>
    </source>
</evidence>
<feature type="domain" description="NADP-dependent oxidoreductase" evidence="8">
    <location>
        <begin position="44"/>
        <end position="298"/>
    </location>
</feature>
<protein>
    <recommendedName>
        <fullName evidence="8">NADP-dependent oxidoreductase domain-containing protein</fullName>
    </recommendedName>
</protein>
<organism evidence="9">
    <name type="scientific">Pseudogymnoascus destructans</name>
    <dbReference type="NCBI Taxonomy" id="655981"/>
    <lineage>
        <taxon>Eukaryota</taxon>
        <taxon>Fungi</taxon>
        <taxon>Dikarya</taxon>
        <taxon>Ascomycota</taxon>
        <taxon>Pezizomycotina</taxon>
        <taxon>Leotiomycetes</taxon>
        <taxon>Thelebolales</taxon>
        <taxon>Thelebolaceae</taxon>
        <taxon>Pseudogymnoascus</taxon>
    </lineage>
</organism>
<dbReference type="RefSeq" id="XP_024327703.1">
    <property type="nucleotide sequence ID" value="XM_024464425.1"/>
</dbReference>
<dbReference type="InterPro" id="IPR036812">
    <property type="entry name" value="NAD(P)_OxRdtase_dom_sf"/>
</dbReference>
<gene>
    <name evidence="9" type="ORF">VC83_00738</name>
</gene>
<dbReference type="PANTHER" id="PTHR43827:SF3">
    <property type="entry name" value="NADP-DEPENDENT OXIDOREDUCTASE DOMAIN-CONTAINING PROTEIN"/>
    <property type="match status" value="1"/>
</dbReference>
<feature type="active site" description="Proton donor" evidence="4">
    <location>
        <position position="84"/>
    </location>
</feature>
<feature type="region of interest" description="Disordered" evidence="7">
    <location>
        <begin position="1"/>
        <end position="23"/>
    </location>
</feature>
<keyword evidence="3" id="KW-0560">Oxidoreductase</keyword>